<evidence type="ECO:0000256" key="1">
    <source>
        <dbReference type="SAM" id="MobiDB-lite"/>
    </source>
</evidence>
<protein>
    <submittedName>
        <fullName evidence="2">Uncharacterized protein</fullName>
    </submittedName>
</protein>
<evidence type="ECO:0000313" key="3">
    <source>
        <dbReference type="Proteomes" id="UP000054560"/>
    </source>
</evidence>
<sequence>MLKKRYQNTGKERIHTRLLKVAIYKALMYYGQQEKIDTIIKADKLPDGSDGHLSNMKHNKGTTRQVYAPGQPQEKKGEPIRACTYSEVSPAPHRFSQCSMKASNQAKKAEERVKNDVQVARMSITSRKVEEIPDSDESLNNWWT</sequence>
<dbReference type="EMBL" id="KQ242176">
    <property type="protein sequence ID" value="KNC80259.1"/>
    <property type="molecule type" value="Genomic_DNA"/>
</dbReference>
<reference evidence="2 3" key="1">
    <citation type="submission" date="2011-02" db="EMBL/GenBank/DDBJ databases">
        <title>The Genome Sequence of Sphaeroforma arctica JP610.</title>
        <authorList>
            <consortium name="The Broad Institute Genome Sequencing Platform"/>
            <person name="Russ C."/>
            <person name="Cuomo C."/>
            <person name="Young S.K."/>
            <person name="Zeng Q."/>
            <person name="Gargeya S."/>
            <person name="Alvarado L."/>
            <person name="Berlin A."/>
            <person name="Chapman S.B."/>
            <person name="Chen Z."/>
            <person name="Freedman E."/>
            <person name="Gellesch M."/>
            <person name="Goldberg J."/>
            <person name="Griggs A."/>
            <person name="Gujja S."/>
            <person name="Heilman E."/>
            <person name="Heiman D."/>
            <person name="Howarth C."/>
            <person name="Mehta T."/>
            <person name="Neiman D."/>
            <person name="Pearson M."/>
            <person name="Roberts A."/>
            <person name="Saif S."/>
            <person name="Shea T."/>
            <person name="Shenoy N."/>
            <person name="Sisk P."/>
            <person name="Stolte C."/>
            <person name="Sykes S."/>
            <person name="White J."/>
            <person name="Yandava C."/>
            <person name="Burger G."/>
            <person name="Gray M.W."/>
            <person name="Holland P.W.H."/>
            <person name="King N."/>
            <person name="Lang F.B.F."/>
            <person name="Roger A.J."/>
            <person name="Ruiz-Trillo I."/>
            <person name="Haas B."/>
            <person name="Nusbaum C."/>
            <person name="Birren B."/>
        </authorList>
    </citation>
    <scope>NUCLEOTIDE SEQUENCE [LARGE SCALE GENOMIC DNA]</scope>
    <source>
        <strain evidence="2 3">JP610</strain>
    </source>
</reference>
<evidence type="ECO:0000313" key="2">
    <source>
        <dbReference type="EMBL" id="KNC80259.1"/>
    </source>
</evidence>
<keyword evidence="3" id="KW-1185">Reference proteome</keyword>
<dbReference type="RefSeq" id="XP_014154161.1">
    <property type="nucleotide sequence ID" value="XM_014298686.1"/>
</dbReference>
<dbReference type="GeneID" id="25907886"/>
<accession>A0A0L0FUB8</accession>
<dbReference type="Proteomes" id="UP000054560">
    <property type="component" value="Unassembled WGS sequence"/>
</dbReference>
<gene>
    <name evidence="2" type="ORF">SARC_07382</name>
</gene>
<organism evidence="2 3">
    <name type="scientific">Sphaeroforma arctica JP610</name>
    <dbReference type="NCBI Taxonomy" id="667725"/>
    <lineage>
        <taxon>Eukaryota</taxon>
        <taxon>Ichthyosporea</taxon>
        <taxon>Ichthyophonida</taxon>
        <taxon>Sphaeroforma</taxon>
    </lineage>
</organism>
<feature type="region of interest" description="Disordered" evidence="1">
    <location>
        <begin position="50"/>
        <end position="78"/>
    </location>
</feature>
<name>A0A0L0FUB8_9EUKA</name>
<dbReference type="AlphaFoldDB" id="A0A0L0FUB8"/>
<proteinExistence type="predicted"/>